<protein>
    <submittedName>
        <fullName evidence="3">Uncharacterized protein</fullName>
    </submittedName>
</protein>
<gene>
    <name evidence="2" type="ORF">Lepto782_22445</name>
    <name evidence="3" type="ORF">Lepto782_23835</name>
</gene>
<evidence type="ECO:0000313" key="4">
    <source>
        <dbReference type="Proteomes" id="UP000663124"/>
    </source>
</evidence>
<name>A0AAP9WIR7_LEPIR</name>
<reference evidence="3" key="1">
    <citation type="submission" date="2019-09" db="EMBL/GenBank/DDBJ databases">
        <title>Comparative Genomics of Leptospira interrogans Reveals Genome Plasticity - A Common Adaptive Strategy for Survival in Various Hosts.</title>
        <authorList>
            <person name="Ramli S.R."/>
            <person name="Bunk B."/>
            <person name="Goris M."/>
            <person name="Bhuju S."/>
            <person name="Jarek M."/>
            <person name="Sproer C."/>
            <person name="Mustakim S."/>
            <person name="Strommenger B."/>
            <person name="Pessler F."/>
        </authorList>
    </citation>
    <scope>NUCLEOTIDE SEQUENCE</scope>
    <source>
        <strain evidence="3">782</strain>
        <plasmid evidence="2">p1</plasmid>
        <plasmid evidence="3">p3</plasmid>
    </source>
</reference>
<dbReference type="EMBL" id="CP043886">
    <property type="protein sequence ID" value="QOI44967.1"/>
    <property type="molecule type" value="Genomic_DNA"/>
</dbReference>
<feature type="compositionally biased region" description="Basic and acidic residues" evidence="1">
    <location>
        <begin position="125"/>
        <end position="139"/>
    </location>
</feature>
<feature type="region of interest" description="Disordered" evidence="1">
    <location>
        <begin position="123"/>
        <end position="160"/>
    </location>
</feature>
<accession>A0AAP9WIR7</accession>
<evidence type="ECO:0000313" key="3">
    <source>
        <dbReference type="EMBL" id="QOI45209.1"/>
    </source>
</evidence>
<geneLocation type="plasmid" evidence="3 4">
    <name>p3</name>
</geneLocation>
<dbReference type="Proteomes" id="UP000663124">
    <property type="component" value="Plasmid p3"/>
</dbReference>
<keyword evidence="3" id="KW-0614">Plasmid</keyword>
<dbReference type="RefSeq" id="WP_002092119.1">
    <property type="nucleotide sequence ID" value="NZ_CP043886.1"/>
</dbReference>
<dbReference type="AlphaFoldDB" id="A0AAP9WIR7"/>
<sequence length="160" mass="19132">MTGENRYNIAFELQTHEDKEIRKKFSKIPVRYYLKPLTHEEEYERMESDNLFRRHLTPEQRKARLKQRILRLYKTELVKDNRGGDRKSKISKKEKLNLQGEGLILENKDISKKDLKPENVLLQNKQKEIEKQNSLKQEKPNITSQTSKELHKDVNVSTRS</sequence>
<dbReference type="EMBL" id="CP043890">
    <property type="protein sequence ID" value="QOI45209.1"/>
    <property type="molecule type" value="Genomic_DNA"/>
</dbReference>
<geneLocation type="plasmid" evidence="2 4">
    <name>p1</name>
</geneLocation>
<dbReference type="Proteomes" id="UP000663124">
    <property type="component" value="Plasmid p1"/>
</dbReference>
<evidence type="ECO:0000256" key="1">
    <source>
        <dbReference type="SAM" id="MobiDB-lite"/>
    </source>
</evidence>
<organism evidence="3 4">
    <name type="scientific">Leptospira interrogans serovar Canicola</name>
    <dbReference type="NCBI Taxonomy" id="211880"/>
    <lineage>
        <taxon>Bacteria</taxon>
        <taxon>Pseudomonadati</taxon>
        <taxon>Spirochaetota</taxon>
        <taxon>Spirochaetia</taxon>
        <taxon>Leptospirales</taxon>
        <taxon>Leptospiraceae</taxon>
        <taxon>Leptospira</taxon>
    </lineage>
</organism>
<evidence type="ECO:0000313" key="2">
    <source>
        <dbReference type="EMBL" id="QOI44967.1"/>
    </source>
</evidence>
<proteinExistence type="predicted"/>